<dbReference type="InterPro" id="IPR029479">
    <property type="entry name" value="Nitroreductase"/>
</dbReference>
<dbReference type="RefSeq" id="WP_075870843.1">
    <property type="nucleotide sequence ID" value="NZ_CALYQA010000003.1"/>
</dbReference>
<dbReference type="PANTHER" id="PTHR43673:SF10">
    <property type="entry name" value="NADH DEHYDROGENASE_NAD(P)H NITROREDUCTASE XCC3605-RELATED"/>
    <property type="match status" value="1"/>
</dbReference>
<evidence type="ECO:0000256" key="1">
    <source>
        <dbReference type="ARBA" id="ARBA00007118"/>
    </source>
</evidence>
<reference evidence="4 5" key="1">
    <citation type="submission" date="2016-12" db="EMBL/GenBank/DDBJ databases">
        <title>Comparative genomics of Bartonella apis.</title>
        <authorList>
            <person name="Engel P."/>
        </authorList>
    </citation>
    <scope>NUCLEOTIDE SEQUENCE [LARGE SCALE GENOMIC DNA]</scope>
    <source>
        <strain evidence="4 5">PEB0149</strain>
    </source>
</reference>
<dbReference type="Proteomes" id="UP000187344">
    <property type="component" value="Unassembled WGS sequence"/>
</dbReference>
<dbReference type="GeneID" id="92992349"/>
<dbReference type="SUPFAM" id="SSF55469">
    <property type="entry name" value="FMN-dependent nitroreductase-like"/>
    <property type="match status" value="1"/>
</dbReference>
<dbReference type="CDD" id="cd02136">
    <property type="entry name" value="PnbA_NfnB-like"/>
    <property type="match status" value="1"/>
</dbReference>
<name>A0A1R0F7S2_9HYPH</name>
<dbReference type="OrthoDB" id="9802510at2"/>
<dbReference type="GO" id="GO:0016491">
    <property type="term" value="F:oxidoreductase activity"/>
    <property type="evidence" value="ECO:0007669"/>
    <property type="project" value="UniProtKB-KW"/>
</dbReference>
<evidence type="ECO:0000313" key="5">
    <source>
        <dbReference type="Proteomes" id="UP000187344"/>
    </source>
</evidence>
<comment type="caution">
    <text evidence="4">The sequence shown here is derived from an EMBL/GenBank/DDBJ whole genome shotgun (WGS) entry which is preliminary data.</text>
</comment>
<dbReference type="InterPro" id="IPR000415">
    <property type="entry name" value="Nitroreductase-like"/>
</dbReference>
<keyword evidence="2" id="KW-0560">Oxidoreductase</keyword>
<protein>
    <submittedName>
        <fullName evidence="4">Nitroreductase</fullName>
    </submittedName>
</protein>
<dbReference type="EMBL" id="LXYT01000003">
    <property type="protein sequence ID" value="OLY43023.1"/>
    <property type="molecule type" value="Genomic_DNA"/>
</dbReference>
<proteinExistence type="inferred from homology"/>
<dbReference type="AlphaFoldDB" id="A0A1R0F7S2"/>
<evidence type="ECO:0000256" key="2">
    <source>
        <dbReference type="ARBA" id="ARBA00023002"/>
    </source>
</evidence>
<keyword evidence="5" id="KW-1185">Reference proteome</keyword>
<sequence>MAKIENFYDVVKSRKSIRAYLEKDVDRKLVEEILELSSRAPSGANIQAWQVIVLHNGALIKLGRKLFDMSVAGIKEEPEYQFYPRSWREPYLARRRKVGWDLYRSLGIARGERSKIERQQARNFMFFGAPVGLIFTMDRDMELGSWLDLGGFIQTIALVARSFGLDSCIQAAFSEYHKTISEELDISPERQIICGLALGYRDESAPENNFPTERAPLKDFVRFIE</sequence>
<feature type="domain" description="Nitroreductase" evidence="3">
    <location>
        <begin position="11"/>
        <end position="200"/>
    </location>
</feature>
<comment type="similarity">
    <text evidence="1">Belongs to the nitroreductase family.</text>
</comment>
<evidence type="ECO:0000259" key="3">
    <source>
        <dbReference type="Pfam" id="PF00881"/>
    </source>
</evidence>
<gene>
    <name evidence="4" type="ORF">PEB0149_004410</name>
</gene>
<dbReference type="Pfam" id="PF00881">
    <property type="entry name" value="Nitroreductase"/>
    <property type="match status" value="1"/>
</dbReference>
<accession>A0A1R0F7S2</accession>
<evidence type="ECO:0000313" key="4">
    <source>
        <dbReference type="EMBL" id="OLY43023.1"/>
    </source>
</evidence>
<organism evidence="4 5">
    <name type="scientific">Bartonella apis</name>
    <dbReference type="NCBI Taxonomy" id="1686310"/>
    <lineage>
        <taxon>Bacteria</taxon>
        <taxon>Pseudomonadati</taxon>
        <taxon>Pseudomonadota</taxon>
        <taxon>Alphaproteobacteria</taxon>
        <taxon>Hyphomicrobiales</taxon>
        <taxon>Bartonellaceae</taxon>
        <taxon>Bartonella</taxon>
    </lineage>
</organism>
<dbReference type="PANTHER" id="PTHR43673">
    <property type="entry name" value="NAD(P)H NITROREDUCTASE YDGI-RELATED"/>
    <property type="match status" value="1"/>
</dbReference>
<dbReference type="Gene3D" id="3.40.109.10">
    <property type="entry name" value="NADH Oxidase"/>
    <property type="match status" value="1"/>
</dbReference>